<dbReference type="AlphaFoldDB" id="A0A377WDV7"/>
<accession>A0A377WDV7</accession>
<dbReference type="Proteomes" id="UP000254799">
    <property type="component" value="Unassembled WGS sequence"/>
</dbReference>
<evidence type="ECO:0000313" key="2">
    <source>
        <dbReference type="EMBL" id="STT52082.1"/>
    </source>
</evidence>
<name>A0A377WDV7_KLEPN</name>
<reference evidence="2 3" key="1">
    <citation type="submission" date="2018-06" db="EMBL/GenBank/DDBJ databases">
        <authorList>
            <consortium name="Pathogen Informatics"/>
            <person name="Doyle S."/>
        </authorList>
    </citation>
    <scope>NUCLEOTIDE SEQUENCE [LARGE SCALE GENOMIC DNA]</scope>
    <source>
        <strain evidence="2 3">NCTC8849</strain>
    </source>
</reference>
<feature type="signal peptide" evidence="1">
    <location>
        <begin position="1"/>
        <end position="21"/>
    </location>
</feature>
<protein>
    <submittedName>
        <fullName evidence="2">Periplasmic binding protein/LacI transcriptional regulator</fullName>
    </submittedName>
</protein>
<proteinExistence type="predicted"/>
<dbReference type="EMBL" id="UGLC01000002">
    <property type="protein sequence ID" value="STT52082.1"/>
    <property type="molecule type" value="Genomic_DNA"/>
</dbReference>
<feature type="chain" id="PRO_5016830156" evidence="1">
    <location>
        <begin position="22"/>
        <end position="55"/>
    </location>
</feature>
<evidence type="ECO:0000256" key="1">
    <source>
        <dbReference type="SAM" id="SignalP"/>
    </source>
</evidence>
<gene>
    <name evidence="2" type="primary">ytfQ_1</name>
    <name evidence="2" type="ORF">NCTC8849_00602</name>
</gene>
<sequence>MWKRLLLVTAVSAAMSSMAIAAPLTVGFSQVGSESGWRAAETSVAKEEAASAVSP</sequence>
<evidence type="ECO:0000313" key="3">
    <source>
        <dbReference type="Proteomes" id="UP000254799"/>
    </source>
</evidence>
<organism evidence="2 3">
    <name type="scientific">Klebsiella pneumoniae</name>
    <dbReference type="NCBI Taxonomy" id="573"/>
    <lineage>
        <taxon>Bacteria</taxon>
        <taxon>Pseudomonadati</taxon>
        <taxon>Pseudomonadota</taxon>
        <taxon>Gammaproteobacteria</taxon>
        <taxon>Enterobacterales</taxon>
        <taxon>Enterobacteriaceae</taxon>
        <taxon>Klebsiella/Raoultella group</taxon>
        <taxon>Klebsiella</taxon>
        <taxon>Klebsiella pneumoniae complex</taxon>
    </lineage>
</organism>
<keyword evidence="1" id="KW-0732">Signal</keyword>